<sequence length="574" mass="63838">MSCLAISSRSSTPTRSGVPRRSRGGGATFWPSSTPSPRTLWFLESAEIGRAAALSRRWRDVLAIVHTVSLDMDERPKQPIIYDEVDDDYMYSTEYINHPPALWSSVVTGALFGRSRRPAPAPGPVPLRALRVCLGVRLGYDSDQKTTVDQWVTYALKHAGPDLELDLRLGRDPICKHPERAAHARRYEVKDVSRKPPETNADDHSPHATDDEDGDDVGSSCEENFRGYGEYTVPWGVFSCPALRSLRLGACRISPPAAFSMPWLEALRLTHVPDEEEHVQRLISACPHLVDLTLEACGTVTTLSLLGNTHLRSLALRCCHKLAAVAINTSELRSFDYRGAVPGNSFLTMLGSSPSIMSFKVDICAVCVGEATSEEELSTLGSFVQHFVSTTKHLHLSCAFMGSCFARLPAFTSLRYLQLIGHVPRDGDDPAAAAAATSKILCQAPNLQTLSLLFEVKRRNPNKYDPDEYDYDDRSEGQLLDAHLLNCNKYDTLDVPVASVAVPSCLRSRVRKINLLHYQGGRAQRTLVRFLVRNAEVLEKLYCGFAEGPLWIQKELKREIERWAVNETTSKEFR</sequence>
<evidence type="ECO:0000313" key="4">
    <source>
        <dbReference type="EnsemblPlants" id="EMT22089"/>
    </source>
</evidence>
<dbReference type="PANTHER" id="PTHR31900:SF30">
    <property type="entry name" value="SUPERFAMILY PROTEIN, PUTATIVE-RELATED"/>
    <property type="match status" value="1"/>
</dbReference>
<evidence type="ECO:0000256" key="1">
    <source>
        <dbReference type="SAM" id="MobiDB-lite"/>
    </source>
</evidence>
<dbReference type="InterPro" id="IPR055357">
    <property type="entry name" value="LRR_At1g61320_AtMIF1"/>
</dbReference>
<evidence type="ECO:0000259" key="3">
    <source>
        <dbReference type="Pfam" id="PF23622"/>
    </source>
</evidence>
<feature type="domain" description="At1g61320/AtMIF1 LRR" evidence="3">
    <location>
        <begin position="241"/>
        <end position="341"/>
    </location>
</feature>
<proteinExistence type="predicted"/>
<name>M8BJE7_AEGTA</name>
<feature type="domain" description="FBD" evidence="2">
    <location>
        <begin position="502"/>
        <end position="541"/>
    </location>
</feature>
<organism evidence="4">
    <name type="scientific">Aegilops tauschii</name>
    <name type="common">Tausch's goatgrass</name>
    <name type="synonym">Aegilops squarrosa</name>
    <dbReference type="NCBI Taxonomy" id="37682"/>
    <lineage>
        <taxon>Eukaryota</taxon>
        <taxon>Viridiplantae</taxon>
        <taxon>Streptophyta</taxon>
        <taxon>Embryophyta</taxon>
        <taxon>Tracheophyta</taxon>
        <taxon>Spermatophyta</taxon>
        <taxon>Magnoliopsida</taxon>
        <taxon>Liliopsida</taxon>
        <taxon>Poales</taxon>
        <taxon>Poaceae</taxon>
        <taxon>BOP clade</taxon>
        <taxon>Pooideae</taxon>
        <taxon>Triticodae</taxon>
        <taxon>Triticeae</taxon>
        <taxon>Triticinae</taxon>
        <taxon>Aegilops</taxon>
    </lineage>
</organism>
<feature type="region of interest" description="Disordered" evidence="1">
    <location>
        <begin position="185"/>
        <end position="220"/>
    </location>
</feature>
<dbReference type="Pfam" id="PF08387">
    <property type="entry name" value="FBD"/>
    <property type="match status" value="1"/>
</dbReference>
<feature type="region of interest" description="Disordered" evidence="1">
    <location>
        <begin position="1"/>
        <end position="31"/>
    </location>
</feature>
<dbReference type="SUPFAM" id="SSF52047">
    <property type="entry name" value="RNI-like"/>
    <property type="match status" value="1"/>
</dbReference>
<dbReference type="EnsemblPlants" id="EMT22089">
    <property type="protein sequence ID" value="EMT22089"/>
    <property type="gene ID" value="F775_22330"/>
</dbReference>
<dbReference type="InterPro" id="IPR006566">
    <property type="entry name" value="FBD"/>
</dbReference>
<dbReference type="InterPro" id="IPR050232">
    <property type="entry name" value="FBL13/AtMIF1-like"/>
</dbReference>
<feature type="compositionally biased region" description="Low complexity" evidence="1">
    <location>
        <begin position="7"/>
        <end position="17"/>
    </location>
</feature>
<dbReference type="PANTHER" id="PTHR31900">
    <property type="entry name" value="F-BOX/RNI SUPERFAMILY PROTEIN-RELATED"/>
    <property type="match status" value="1"/>
</dbReference>
<protein>
    <submittedName>
        <fullName evidence="4">Uncharacterized protein</fullName>
    </submittedName>
</protein>
<dbReference type="Gene3D" id="3.80.10.10">
    <property type="entry name" value="Ribonuclease Inhibitor"/>
    <property type="match status" value="1"/>
</dbReference>
<feature type="compositionally biased region" description="Basic and acidic residues" evidence="1">
    <location>
        <begin position="185"/>
        <end position="209"/>
    </location>
</feature>
<dbReference type="AlphaFoldDB" id="M8BJE7"/>
<reference evidence="4" key="1">
    <citation type="submission" date="2015-06" db="UniProtKB">
        <authorList>
            <consortium name="EnsemblPlants"/>
        </authorList>
    </citation>
    <scope>IDENTIFICATION</scope>
</reference>
<dbReference type="InterPro" id="IPR032675">
    <property type="entry name" value="LRR_dom_sf"/>
</dbReference>
<evidence type="ECO:0000259" key="2">
    <source>
        <dbReference type="Pfam" id="PF08387"/>
    </source>
</evidence>
<accession>M8BJE7</accession>
<dbReference type="Pfam" id="PF23622">
    <property type="entry name" value="LRR_At1g61320_AtMIF1"/>
    <property type="match status" value="1"/>
</dbReference>